<protein>
    <submittedName>
        <fullName evidence="2">Uncharacterized protein</fullName>
    </submittedName>
</protein>
<dbReference type="Proteomes" id="UP000324222">
    <property type="component" value="Unassembled WGS sequence"/>
</dbReference>
<evidence type="ECO:0000313" key="3">
    <source>
        <dbReference type="Proteomes" id="UP000324222"/>
    </source>
</evidence>
<accession>A0A5B7D5U7</accession>
<name>A0A5B7D5U7_PORTR</name>
<proteinExistence type="predicted"/>
<dbReference type="EMBL" id="VSRR010000521">
    <property type="protein sequence ID" value="MPC16626.1"/>
    <property type="molecule type" value="Genomic_DNA"/>
</dbReference>
<dbReference type="AlphaFoldDB" id="A0A5B7D5U7"/>
<organism evidence="2 3">
    <name type="scientific">Portunus trituberculatus</name>
    <name type="common">Swimming crab</name>
    <name type="synonym">Neptunus trituberculatus</name>
    <dbReference type="NCBI Taxonomy" id="210409"/>
    <lineage>
        <taxon>Eukaryota</taxon>
        <taxon>Metazoa</taxon>
        <taxon>Ecdysozoa</taxon>
        <taxon>Arthropoda</taxon>
        <taxon>Crustacea</taxon>
        <taxon>Multicrustacea</taxon>
        <taxon>Malacostraca</taxon>
        <taxon>Eumalacostraca</taxon>
        <taxon>Eucarida</taxon>
        <taxon>Decapoda</taxon>
        <taxon>Pleocyemata</taxon>
        <taxon>Brachyura</taxon>
        <taxon>Eubrachyura</taxon>
        <taxon>Portunoidea</taxon>
        <taxon>Portunidae</taxon>
        <taxon>Portuninae</taxon>
        <taxon>Portunus</taxon>
    </lineage>
</organism>
<feature type="region of interest" description="Disordered" evidence="1">
    <location>
        <begin position="33"/>
        <end position="53"/>
    </location>
</feature>
<reference evidence="2 3" key="1">
    <citation type="submission" date="2019-05" db="EMBL/GenBank/DDBJ databases">
        <title>Another draft genome of Portunus trituberculatus and its Hox gene families provides insights of decapod evolution.</title>
        <authorList>
            <person name="Jeong J.-H."/>
            <person name="Song I."/>
            <person name="Kim S."/>
            <person name="Choi T."/>
            <person name="Kim D."/>
            <person name="Ryu S."/>
            <person name="Kim W."/>
        </authorList>
    </citation>
    <scope>NUCLEOTIDE SEQUENCE [LARGE SCALE GENOMIC DNA]</scope>
    <source>
        <tissue evidence="2">Muscle</tissue>
    </source>
</reference>
<evidence type="ECO:0000256" key="1">
    <source>
        <dbReference type="SAM" id="MobiDB-lite"/>
    </source>
</evidence>
<evidence type="ECO:0000313" key="2">
    <source>
        <dbReference type="EMBL" id="MPC16626.1"/>
    </source>
</evidence>
<keyword evidence="3" id="KW-1185">Reference proteome</keyword>
<gene>
    <name evidence="2" type="ORF">E2C01_009456</name>
</gene>
<sequence length="104" mass="11180">MGAEQTNGFREVGPSERRSCVLSGSLWRRHRCEAAPRHSRSLGDPPSHPRPRADVAWRGRDVVAASGSCCRERVLVLDPACHGARRRQGQAGLAQASPGGAPCQ</sequence>
<comment type="caution">
    <text evidence="2">The sequence shown here is derived from an EMBL/GenBank/DDBJ whole genome shotgun (WGS) entry which is preliminary data.</text>
</comment>